<keyword evidence="2" id="KW-0964">Secreted</keyword>
<feature type="region of interest" description="Disordered" evidence="7">
    <location>
        <begin position="1"/>
        <end position="28"/>
    </location>
</feature>
<evidence type="ECO:0000256" key="2">
    <source>
        <dbReference type="ARBA" id="ARBA00022525"/>
    </source>
</evidence>
<dbReference type="KEGG" id="rba:RB1924"/>
<dbReference type="InterPro" id="IPR015919">
    <property type="entry name" value="Cadherin-like_sf"/>
</dbReference>
<dbReference type="Pfam" id="PF03160">
    <property type="entry name" value="Calx-beta"/>
    <property type="match status" value="5"/>
</dbReference>
<dbReference type="Gene3D" id="2.80.10.50">
    <property type="match status" value="2"/>
</dbReference>
<dbReference type="SUPFAM" id="SSF63825">
    <property type="entry name" value="YWTD domain"/>
    <property type="match status" value="2"/>
</dbReference>
<dbReference type="SUPFAM" id="SSF141072">
    <property type="entry name" value="CalX-like"/>
    <property type="match status" value="6"/>
</dbReference>
<feature type="region of interest" description="Disordered" evidence="7">
    <location>
        <begin position="4254"/>
        <end position="4275"/>
    </location>
</feature>
<dbReference type="HOGENOM" id="CLU_223558_0_0_0"/>
<dbReference type="InterPro" id="IPR011047">
    <property type="entry name" value="Quinoprotein_ADH-like_sf"/>
</dbReference>
<dbReference type="InterPro" id="IPR002126">
    <property type="entry name" value="Cadherin-like_dom"/>
</dbReference>
<dbReference type="EMBL" id="BX294136">
    <property type="protein sequence ID" value="CAD72337.1"/>
    <property type="molecule type" value="Genomic_DNA"/>
</dbReference>
<dbReference type="GO" id="GO:0007156">
    <property type="term" value="P:homophilic cell adhesion via plasma membrane adhesion molecules"/>
    <property type="evidence" value="ECO:0007669"/>
    <property type="project" value="InterPro"/>
</dbReference>
<dbReference type="InterPro" id="IPR013783">
    <property type="entry name" value="Ig-like_fold"/>
</dbReference>
<dbReference type="InterPro" id="IPR036439">
    <property type="entry name" value="Dockerin_dom_sf"/>
</dbReference>
<dbReference type="GO" id="GO:0000272">
    <property type="term" value="P:polysaccharide catabolic process"/>
    <property type="evidence" value="ECO:0007669"/>
    <property type="project" value="InterPro"/>
</dbReference>
<dbReference type="InParanoid" id="Q7UWM5"/>
<dbReference type="SUPFAM" id="SSF63446">
    <property type="entry name" value="Type I dockerin domain"/>
    <property type="match status" value="1"/>
</dbReference>
<dbReference type="InterPro" id="IPR033764">
    <property type="entry name" value="Sdr_B"/>
</dbReference>
<dbReference type="InterPro" id="IPR038081">
    <property type="entry name" value="CalX-like_sf"/>
</dbReference>
<feature type="compositionally biased region" description="Basic residues" evidence="7">
    <location>
        <begin position="17"/>
        <end position="28"/>
    </location>
</feature>
<dbReference type="GO" id="GO:0005576">
    <property type="term" value="C:extracellular region"/>
    <property type="evidence" value="ECO:0007669"/>
    <property type="project" value="UniProtKB-SubCell"/>
</dbReference>
<keyword evidence="6" id="KW-0406">Ion transport</keyword>
<dbReference type="Proteomes" id="UP000001025">
    <property type="component" value="Chromosome"/>
</dbReference>
<dbReference type="GO" id="GO:0016020">
    <property type="term" value="C:membrane"/>
    <property type="evidence" value="ECO:0000318"/>
    <property type="project" value="GO_Central"/>
</dbReference>
<dbReference type="InterPro" id="IPR013431">
    <property type="entry name" value="Delta_60_rpt"/>
</dbReference>
<dbReference type="PANTHER" id="PTHR11878">
    <property type="entry name" value="SODIUM/CALCIUM EXCHANGER"/>
    <property type="match status" value="1"/>
</dbReference>
<keyword evidence="6" id="KW-0813">Transport</keyword>
<dbReference type="OrthoDB" id="252653at2"/>
<dbReference type="InterPro" id="IPR003644">
    <property type="entry name" value="Calx_beta"/>
</dbReference>
<dbReference type="Pfam" id="PF17210">
    <property type="entry name" value="SdrD_B"/>
    <property type="match status" value="4"/>
</dbReference>
<name>Q7UWM5_RHOBA</name>
<keyword evidence="10" id="KW-1185">Reference proteome</keyword>
<dbReference type="Gene3D" id="2.60.40.60">
    <property type="entry name" value="Cadherins"/>
    <property type="match status" value="1"/>
</dbReference>
<evidence type="ECO:0000256" key="1">
    <source>
        <dbReference type="ARBA" id="ARBA00004613"/>
    </source>
</evidence>
<reference evidence="9 10" key="1">
    <citation type="journal article" date="2003" name="Proc. Natl. Acad. Sci. U.S.A.">
        <title>Complete genome sequence of the marine planctomycete Pirellula sp. strain 1.</title>
        <authorList>
            <person name="Gloeckner F.O."/>
            <person name="Kube M."/>
            <person name="Bauer M."/>
            <person name="Teeling H."/>
            <person name="Lombardot T."/>
            <person name="Ludwig W."/>
            <person name="Gade D."/>
            <person name="Beck A."/>
            <person name="Borzym K."/>
            <person name="Heitmann K."/>
            <person name="Rabus R."/>
            <person name="Schlesner H."/>
            <person name="Amann R."/>
            <person name="Reinhardt R."/>
        </authorList>
    </citation>
    <scope>NUCLEOTIDE SEQUENCE [LARGE SCALE GENOMIC DNA]</scope>
    <source>
        <strain evidence="10">DSM 10527 / NCIMB 13988 / SH1</strain>
    </source>
</reference>
<dbReference type="CDD" id="cd11304">
    <property type="entry name" value="Cadherin_repeat"/>
    <property type="match status" value="1"/>
</dbReference>
<evidence type="ECO:0000256" key="6">
    <source>
        <dbReference type="ARBA" id="ARBA00023065"/>
    </source>
</evidence>
<dbReference type="InterPro" id="IPR051171">
    <property type="entry name" value="CaCA"/>
</dbReference>
<evidence type="ECO:0000256" key="4">
    <source>
        <dbReference type="ARBA" id="ARBA00022737"/>
    </source>
</evidence>
<dbReference type="Pfam" id="PF17164">
    <property type="entry name" value="DUF5122"/>
    <property type="match status" value="3"/>
</dbReference>
<dbReference type="SUPFAM" id="SSF50998">
    <property type="entry name" value="Quinoprotein alcohol dehydrogenase-like"/>
    <property type="match status" value="2"/>
</dbReference>
<organism evidence="9 10">
    <name type="scientific">Rhodopirellula baltica (strain DSM 10527 / NCIMB 13988 / SH1)</name>
    <dbReference type="NCBI Taxonomy" id="243090"/>
    <lineage>
        <taxon>Bacteria</taxon>
        <taxon>Pseudomonadati</taxon>
        <taxon>Planctomycetota</taxon>
        <taxon>Planctomycetia</taxon>
        <taxon>Pirellulales</taxon>
        <taxon>Pirellulaceae</taxon>
        <taxon>Rhodopirellula</taxon>
    </lineage>
</organism>
<dbReference type="GO" id="GO:0005509">
    <property type="term" value="F:calcium ion binding"/>
    <property type="evidence" value="ECO:0007669"/>
    <property type="project" value="InterPro"/>
</dbReference>
<dbReference type="GO" id="GO:0007154">
    <property type="term" value="P:cell communication"/>
    <property type="evidence" value="ECO:0007669"/>
    <property type="project" value="InterPro"/>
</dbReference>
<gene>
    <name evidence="9" type="ordered locus">RB1924</name>
</gene>
<proteinExistence type="predicted"/>
<dbReference type="STRING" id="243090.RB1924"/>
<dbReference type="PROSITE" id="PS50268">
    <property type="entry name" value="CADHERIN_2"/>
    <property type="match status" value="1"/>
</dbReference>
<keyword evidence="3" id="KW-0732">Signal</keyword>
<protein>
    <submittedName>
        <fullName evidence="9">Probable fibrinogen-binding protein homolog-possibly involved in cell-cell attachment</fullName>
    </submittedName>
</protein>
<evidence type="ECO:0000256" key="5">
    <source>
        <dbReference type="ARBA" id="ARBA00022837"/>
    </source>
</evidence>
<evidence type="ECO:0000313" key="9">
    <source>
        <dbReference type="EMBL" id="CAD72337.1"/>
    </source>
</evidence>
<dbReference type="SUPFAM" id="SSF50969">
    <property type="entry name" value="YVTN repeat-like/Quinoprotein amine dehydrogenase"/>
    <property type="match status" value="2"/>
</dbReference>
<dbReference type="GO" id="GO:0030001">
    <property type="term" value="P:metal ion transport"/>
    <property type="evidence" value="ECO:0000318"/>
    <property type="project" value="GO_Central"/>
</dbReference>
<feature type="domain" description="Cadherin" evidence="8">
    <location>
        <begin position="4343"/>
        <end position="4469"/>
    </location>
</feature>
<dbReference type="SUPFAM" id="SSF49313">
    <property type="entry name" value="Cadherin-like"/>
    <property type="match status" value="1"/>
</dbReference>
<dbReference type="EnsemblBacteria" id="CAD72337">
    <property type="protein sequence ID" value="CAD72337"/>
    <property type="gene ID" value="RB1924"/>
</dbReference>
<dbReference type="SMART" id="SM00237">
    <property type="entry name" value="Calx_beta"/>
    <property type="match status" value="5"/>
</dbReference>
<keyword evidence="5" id="KW-0106">Calcium</keyword>
<evidence type="ECO:0000256" key="3">
    <source>
        <dbReference type="ARBA" id="ARBA00022729"/>
    </source>
</evidence>
<dbReference type="NCBIfam" id="TIGR02608">
    <property type="entry name" value="delta_60_rpt"/>
    <property type="match status" value="3"/>
</dbReference>
<dbReference type="eggNOG" id="COG3391">
    <property type="taxonomic scope" value="Bacteria"/>
</dbReference>
<evidence type="ECO:0000313" key="10">
    <source>
        <dbReference type="Proteomes" id="UP000001025"/>
    </source>
</evidence>
<comment type="subcellular location">
    <subcellularLocation>
        <location evidence="1">Secreted</location>
    </subcellularLocation>
</comment>
<dbReference type="Gene3D" id="2.60.40.2030">
    <property type="match status" value="6"/>
</dbReference>
<keyword evidence="4" id="KW-0677">Repeat</keyword>
<sequence length="4630" mass="486889">MMGSWVINESGRQRSERRSRRHRRGQRYRRQQLRIEMLEDRRVLAGPGPEVLSIVRADANPTNANSVAFTVTFDEAVTGVDASDFIVDANGPTFASVEPVSGSGAVYTVNVGTGAGDGSLSLDLIDDDSIVSAANSNKPLGGAGTTGNKDGSFTSGESYAIDKTSPSSFSVAALEPSPTNLQQVRYQIEFDEPVIGLSTDNLQPFISSSNSTDPISGVSVTEVTGAGDTYDVLLNTGTGTGNFGLRLVNDGNFSDLVGNSPSVVSGIGDVYQIDRIAPTVEAVVLEDASPTNASTLSFLITLSESITAFGLGDVNLDQVGFPEAAFASLQTVSGTQKRVVVTPGEGEGTISIDVTPGALATDFAGNQLITPANVFDAYVVDTRVPEVESITRASASPTSSQSLDFNVLFTESVVNVDPDDFEVAATGVSGATVSQVSGSGAAYTVTVTYTGGSGTVGLNLQAANSISDTVGNSLSGGAVTGPLYTVSSAAFDITANEANKDEGHVGTTPFTFTVTRSNDANGTATVDYAVSGTAGDAANADDFGGTFPSGTVSFADGETTQVVTIDVSGDLIAETDETFTVTLSNPSAPAAISIASADGVIRNDDVPALSVTIDVATVTEGGTTAMGTVQRTGPVDQDLTVTLAADPLSRLVIPETVLIPAGSTSATFLVDVVDDDLVTGDETILVTAATGPPIEFDSTYGDAGAASISAVENESFYLPSFGEHLVKSDGKVVTSYNRQRDRFNIVRFNVDGTPDTSFGDNGIVRYDYEYFVGLDESPGDIVQLPNGKLVVSFVRGPTALSPPNKQYLLQLNTDGSIDTSFGASGVLEIDATVWGLHNDLVALSDNSIVAISTRRVNSAVTTYAKRILANGTIDPNFDDSAVTPLQQGTMIVALPDDSVLLAGNVAGGASQVVKLQPGGGADSNFGMSGVVTISGPANVLVKDIAVDGSGRILLFGARSDVAGDQNAEVTRLLPNGSVDTSFGTNGFANLPGENTSAFIQRGDVDSQGRILTAVYDTGLLQLIALDSNGSEIARSNGLVDHLYSYSVFDLDFDDQDRAYFSTYDSDYRVYRLGQLNYPETIPSNTQIDVVENDAATVSLSGVADGNETAASNGSFTVAQTLAAATDTTLTYSVSGTAKSGDDYSTLDGTVTIAAGTTSSTISVPVFDDLIVEGTESVTVTLTGITNSSPGVSIETGANTASIDIVDNDTATVGFVGSGPFSFESADGTFNPSLFQSTIVNDAFWQSHRFEVVGTSTTIADVGGYFRNTDPASATLFAAITALTSDSDYPDSNDLSTTDVVASTTFSVPGNLSGGDVMTPFSATLDPGWYALSFGTNAFGGPSAGSGTTDGVGMIVLSNDLAPSQFPFSIQPGIRFNNTNAATRFVVTGEESTRASESGPTNGIVHLTQSAEATADTVVTYSVGGTATSGSDYATLSGTATIPAGSTSTTITIPVIDDSLLEATELVSLTLTSISSSSPGVTIDSSGTSSLVNILDNETAEANLSVTIDGDEDGPASVVFTVTLDTVNTTGAPITFEFDDLGTGTATPTADYVAIAADAQIGVPDGSTSGTFTIDVVDDGIFESTETLVAQISSPSLASVAIGTATATANIVDNTPATLSIAVTDASKPEGNTGSTAFTFTVTRFGNTTGVVSVDYAVTGSGALPASADDFAGTFPSGTIEFADGESAKVVTVNVSGDTDVEADDGFTVSLSNPSSFASIADSTAEGLIADDDAPPLVQSIAASQSFVSGDDPVSFIVTFNESVTGVDVSDFDVVQSAGVTGAQVSSVSDQGDGISYDVVVQTGSGDGTLQLRLNDNDSIVDQFGVVLGGNGAGNGDAVSDVLTVERDPRRTVRGVVFDDANDNGIKDPGEPGAENAGIYLDYNQNGFRDANEPEIRTPDDDPATPGIDEGGVFSFANVPLGTFDLAVRDFWFSYLSSPGRLISVTLEFEDTELDVDVPATRNLASVRGFVYEDLNANGIRDDGEPGIAGQRIYHDNNGNDAFDSFETNVITQTDDPTTPEDETGAYEIVPVPFDWDPLSSDFFWFRYDENLDWFATSPIETGRSYSSPDQVEIFDVGLATNQSAISGLVYDDVNANGVQEFGEEPLSGWIVFLDANDNGVRDAGEPSTTTLADDPATDFDETGSYRFEQLSLGTYQVAIESQAGYVVTSPMPVTVQINSSDDQIVADFAVHVNETRVEGVVFEDSNQNGIQDSGEEGIGGATVYVDLNDNRVFDAGEPNVVTPIDGSYLLDAVMPGDSVVRVSLPFAADIVSPSVSDEVLFAMAQDSLIAEIDPSSNSIIRQQFVTGPFEGLVDSTALAFDGTWLYAGGRTPPGSPAVVVIDPSDFSAVSYFPVSTGNSPPNGAAVLGDELFLLNHIDNLITVYDLNSRTLSRTLNVPAVNSGGSYTALQLDLAFAMGESADGTELLVRNAADEILVVHPQTAVILDVLPTPPETLRHQGLAGAGGSIFISHDAGELSTLDATGSVLQTETLAISPDSLAARVFEDNSHRLTLLLDAASIGNDFAVLPLLRTVSGVQFQDVNQNGVQDAGDLPLEGVTVYVDANNNGLLDNGESNTVSGPDGRFTLTDVSIGEQWIRRTWPAGYRPTTFKSSADFLVATTDVPDAASSTGESLRIRYLDPQDGSIVDEISTEIEVIDPNNATTDGQFIYAIDNARDVLIQLTAQGGLVREIPIPPLIWGTPYSQGPAVVDATVYWITGSDFKIRTLDPESETLSNERSITIASGLIGQLPSLPPSGNIVESPDGQSIWFFANADDRVFVLNPLTAQIESFFNFSDTGNGVWSAAALNSQLYLRGGQSQGALRIYDETLAPIGTLPSTDSQGLGAANFVEYGVVISGTEDVALNQGYVPTAGSILGHVGEDANNDGIIDGGELPIEGVTVYIDANENHWPDSNELATTSAADGSYTLSGLEPGAYLVSTQPPVGYRPSDAYTSTGRLFGAELYSSPSSQTGYFAELWEFDPNTGTVVNRIFTDIPLTTGAIGLAYYRDRLILTDDFGDMIYELTLDGQLIDSRPLGEPFTNPTNGQTEYSSVTDYGPEVFGGTIFSVRDGLHGYLNLVEYDPATNEFIRERPLTYDWGLTEPPGTFNPETPTARKSFSISHDGQSLLLDTDDGYRFTIDPVTAVASSPISTDPAFGNLPHASAVLDSERYIATGGAIEVVDANYEFIRGFSTAHTQYGLASANHRVASAIVSVTTSNAVTQDFGFAKTLASISGQVVLDSNGSGSLNGSESGSTGQSVFVDLNDNGLLDTGEPTEITDSEGRYTISGVAPGEYVVRVVPPTQSNVIAWGDSVTRVFVHQNFNGEDSIIQEIDPGTGAILNSFAAPPDPTEVAIGFASDGRWLYQSDSDGIDILSPETGLVVDSIAGPSGSGLAIVGSKAFVANPDTDTIAVFDLTRRQYLESWELGEVNFNAPGSIQIRDSLAEAPDGVNVIVGLENNNALVIDVSTGLIVAEWSQVFFNAAAGGAGGEVFEPNIYSGQDLISLGVRDHMGLKIRVLPALGSGVPHGIAAAEFESTSHRFRVFENQTTVDLDFGIVADTQSISGQQFIDADGSGTFDIGEEPLAGLTVFADLNANGFLDEGEPLDVSASDGSYTLANVPVGPVIVDTLPVEGLRQAETFEATEALIGMRRISDNNFPSGYRLQLVLLNPNGASVSTVFTDVPTLNPGSLTQWGNRYLVIDNGRDLLLQLSLDGSLISETPLPSTSGGLPAFAYGMTVLDDTVYLSVSGPNRLIRFDPLSDSFHGATPITSLWDPEFAGYPLMPLLSESMTTTVDGEALLLFSRDDERVFRLDPVTGRVMDVQAIPKTQGFVYASTVLDGQYYIYGQNTNGLEAFDASFNSVGQGITPFVSGLTSSVAPVSGSIVEVSSGEVAPLDVAHRSTSSMISGSVSRDANGNGVVDTGEEAENIVVYLDENRNGIRDPEEAWTLTDVAGSYVFMDVLPGDVAVAVDNLDRALANQNDVWLYGVEFDNGVGTINRHDPITGDLLSSFPTPGLQPSAAGLAMNADSLFYSEDNGVWSLDPITGQSQVFYDLPDGNYHGLAAVDDNVFVIAANAGTITLIDTRQGLIAPPMDINSINGTSYAFGFNLSPWTDGYHLLNRTISGDALVIDPITGLIVESYSWSGSSRGVAFAANEFYRAWGDTIRVQNDLDMDLRELPIGYVAFALAAIDMPGAAIHLRVSPDLDFQEQNFHLVSSPMQPSASITGRVFLDANSDGTQNYNEQGLAGRTVYIDSNGNGHWDDGEPSQLTSDDDPQTPFNETGGYRFTELASGTPLTPGAYTIRQVVPEFWQSTTPGDSVVVTFATDTVVATPGLGSNPPDAPTDIVPSEDSINENLDTSAADLLFSTLSAVDADVDDTHSYELVSGEGDTDNARFLISADQLYLRQGEVLDYESQSTYAARVRVTDAAGLVFEKSLTLGVNNLVEVTKQDITVGDGTAQRSRVESLSIQFDAEVTIAPGAFTVVKRGPDGGTVDVAYTTRLDEDGHTIADLTFSGTFVEYGSLVDGNYQLTIDGTNIETLDGFGFDSNQDGLIGDLLSFGQQESDNFYRYYGDGDGDRDVDYVDLLFFRRSLLKQPDDPLYRFWFDHDLDQDVDYVDYIFFRRNLLKAIQF</sequence>
<dbReference type="InterPro" id="IPR011044">
    <property type="entry name" value="Quino_amine_DH_bsu"/>
</dbReference>
<evidence type="ECO:0000259" key="8">
    <source>
        <dbReference type="PROSITE" id="PS50268"/>
    </source>
</evidence>
<evidence type="ECO:0000256" key="7">
    <source>
        <dbReference type="SAM" id="MobiDB-lite"/>
    </source>
</evidence>
<dbReference type="Gene3D" id="1.10.1330.10">
    <property type="entry name" value="Dockerin domain"/>
    <property type="match status" value="1"/>
</dbReference>
<dbReference type="PANTHER" id="PTHR11878:SF65">
    <property type="entry name" value="NA_CA-EXCHANGE PROTEIN, ISOFORM G"/>
    <property type="match status" value="1"/>
</dbReference>
<accession>Q7UWM5</accession>
<dbReference type="Gene3D" id="2.60.40.10">
    <property type="entry name" value="Immunoglobulins"/>
    <property type="match status" value="10"/>
</dbReference>
<dbReference type="SUPFAM" id="SSF117074">
    <property type="entry name" value="Hypothetical protein PA1324"/>
    <property type="match status" value="9"/>
</dbReference>
<dbReference type="PATRIC" id="fig|243090.15.peg.884"/>